<evidence type="ECO:0000313" key="2">
    <source>
        <dbReference type="EMBL" id="JAT20002.1"/>
    </source>
</evidence>
<accession>A0A1B6L8G3</accession>
<keyword evidence="1" id="KW-1133">Transmembrane helix</keyword>
<feature type="non-terminal residue" evidence="2">
    <location>
        <position position="172"/>
    </location>
</feature>
<evidence type="ECO:0000256" key="1">
    <source>
        <dbReference type="SAM" id="Phobius"/>
    </source>
</evidence>
<protein>
    <submittedName>
        <fullName evidence="2">Uncharacterized protein</fullName>
    </submittedName>
</protein>
<dbReference type="AlphaFoldDB" id="A0A1B6L8G3"/>
<feature type="non-terminal residue" evidence="2">
    <location>
        <position position="1"/>
    </location>
</feature>
<feature type="transmembrane region" description="Helical" evidence="1">
    <location>
        <begin position="7"/>
        <end position="29"/>
    </location>
</feature>
<proteinExistence type="predicted"/>
<sequence length="172" mass="18861">QKHNKLCGSYLCLCLPPLCTATCILLLWWRWRCGQWRRVLAVAVVSALDLSLQPKLDFTLSTKLVYNIILHMGVTAGIIIVAGIHVAGSELKVILKMNQRVTQFGRPRSSAVPATQSLTAHQLMSRIAGQSVTWTVSRDTAQPLTTVSAGVATLNKRVRRTSVSRSVARVVS</sequence>
<organism evidence="2">
    <name type="scientific">Graphocephala atropunctata</name>
    <dbReference type="NCBI Taxonomy" id="36148"/>
    <lineage>
        <taxon>Eukaryota</taxon>
        <taxon>Metazoa</taxon>
        <taxon>Ecdysozoa</taxon>
        <taxon>Arthropoda</taxon>
        <taxon>Hexapoda</taxon>
        <taxon>Insecta</taxon>
        <taxon>Pterygota</taxon>
        <taxon>Neoptera</taxon>
        <taxon>Paraneoptera</taxon>
        <taxon>Hemiptera</taxon>
        <taxon>Auchenorrhyncha</taxon>
        <taxon>Membracoidea</taxon>
        <taxon>Cicadellidae</taxon>
        <taxon>Cicadellinae</taxon>
        <taxon>Cicadellini</taxon>
        <taxon>Graphocephala</taxon>
    </lineage>
</organism>
<reference evidence="2" key="1">
    <citation type="submission" date="2015-11" db="EMBL/GenBank/DDBJ databases">
        <title>De novo transcriptome assembly of four potential Pierce s Disease insect vectors from Arizona vineyards.</title>
        <authorList>
            <person name="Tassone E.E."/>
        </authorList>
    </citation>
    <scope>NUCLEOTIDE SEQUENCE</scope>
</reference>
<keyword evidence="1" id="KW-0472">Membrane</keyword>
<name>A0A1B6L8G3_9HEMI</name>
<feature type="transmembrane region" description="Helical" evidence="1">
    <location>
        <begin position="64"/>
        <end position="88"/>
    </location>
</feature>
<keyword evidence="1" id="KW-0812">Transmembrane</keyword>
<dbReference type="EMBL" id="GEBQ01019975">
    <property type="protein sequence ID" value="JAT20002.1"/>
    <property type="molecule type" value="Transcribed_RNA"/>
</dbReference>
<gene>
    <name evidence="2" type="ORF">g.36746</name>
</gene>